<evidence type="ECO:0000256" key="3">
    <source>
        <dbReference type="ARBA" id="ARBA00022832"/>
    </source>
</evidence>
<organism evidence="9 10">
    <name type="scientific">Trichuris muris</name>
    <name type="common">Mouse whipworm</name>
    <dbReference type="NCBI Taxonomy" id="70415"/>
    <lineage>
        <taxon>Eukaryota</taxon>
        <taxon>Metazoa</taxon>
        <taxon>Ecdysozoa</taxon>
        <taxon>Nematoda</taxon>
        <taxon>Enoplea</taxon>
        <taxon>Dorylaimia</taxon>
        <taxon>Trichinellida</taxon>
        <taxon>Trichuridae</taxon>
        <taxon>Trichuris</taxon>
    </lineage>
</organism>
<dbReference type="Pfam" id="PF00378">
    <property type="entry name" value="ECH_1"/>
    <property type="match status" value="1"/>
</dbReference>
<evidence type="ECO:0000256" key="4">
    <source>
        <dbReference type="ARBA" id="ARBA00023098"/>
    </source>
</evidence>
<dbReference type="Gene3D" id="1.10.12.10">
    <property type="entry name" value="Lyase 2-enoyl-coa Hydratase, Chain A, domain 2"/>
    <property type="match status" value="1"/>
</dbReference>
<feature type="region of interest" description="Disordered" evidence="8">
    <location>
        <begin position="105"/>
        <end position="125"/>
    </location>
</feature>
<sequence>MTCYSEAFPPAMNEHFPVVYAPVDTNNSEQLFTSSSILNADSTSKSCPKVAAISCSVVSTSAGATSSGLPNLFQFPITKTPTTPGTTLEDVVVIVDDVSAPSSLPMSTSQNSCHPPISSSSKACRQPSSDVTLTSTVLSSAIHLRKNIMHWLKSAIAMNSLRKAILTNGVIKNVRFASTEFKYLICETVGESKNVGLIQLNRPKEFNALCDPLIGELSVAVKQFEMDDKIAAVVITGSQRAFSAGADIQEMSSRNFSEMYSKNLLEKWQAVANARKPVIAAVNGYALGGGCELAMMCDFIYAGENAQFGQPEVTIGTIPGAGGTQRLIRSVGKSVASEMVLTGNRLSAKDAKEAGLVSKIFPPENVVKEAIKTAEGIARQSRIITMMAKQAVKKAYETTLEEGLNVERQLFYSTFSTSDQKEGMSAFVQKRKPSYSGS</sequence>
<dbReference type="InterPro" id="IPR014748">
    <property type="entry name" value="Enoyl-CoA_hydra_C"/>
</dbReference>
<dbReference type="Gene3D" id="3.90.226.10">
    <property type="entry name" value="2-enoyl-CoA Hydratase, Chain A, domain 1"/>
    <property type="match status" value="1"/>
</dbReference>
<dbReference type="FunFam" id="3.90.226.10:FF:000019">
    <property type="entry name" value="Enoyl-CoA hydratase, mitochondrial"/>
    <property type="match status" value="1"/>
</dbReference>
<dbReference type="WBParaSite" id="TMUE_2000010679.1">
    <property type="protein sequence ID" value="TMUE_2000010679.1"/>
    <property type="gene ID" value="WBGene00289490"/>
</dbReference>
<keyword evidence="9" id="KW-1185">Reference proteome</keyword>
<dbReference type="Proteomes" id="UP000046395">
    <property type="component" value="Unassembled WGS sequence"/>
</dbReference>
<dbReference type="InterPro" id="IPR018376">
    <property type="entry name" value="Enoyl-CoA_hyd/isom_CS"/>
</dbReference>
<dbReference type="GO" id="GO:0005739">
    <property type="term" value="C:mitochondrion"/>
    <property type="evidence" value="ECO:0007669"/>
    <property type="project" value="TreeGrafter"/>
</dbReference>
<dbReference type="STRING" id="70415.A0A5S6QU67"/>
<dbReference type="CDD" id="cd06558">
    <property type="entry name" value="crotonase-like"/>
    <property type="match status" value="1"/>
</dbReference>
<evidence type="ECO:0000256" key="5">
    <source>
        <dbReference type="ARBA" id="ARBA00023239"/>
    </source>
</evidence>
<evidence type="ECO:0000256" key="7">
    <source>
        <dbReference type="RuleBase" id="RU003707"/>
    </source>
</evidence>
<reference evidence="10" key="1">
    <citation type="submission" date="2019-12" db="UniProtKB">
        <authorList>
            <consortium name="WormBaseParasite"/>
        </authorList>
    </citation>
    <scope>IDENTIFICATION</scope>
</reference>
<dbReference type="FunFam" id="1.10.12.10:FF:000001">
    <property type="entry name" value="Probable enoyl-CoA hydratase, mitochondrial"/>
    <property type="match status" value="1"/>
</dbReference>
<evidence type="ECO:0000313" key="9">
    <source>
        <dbReference type="Proteomes" id="UP000046395"/>
    </source>
</evidence>
<dbReference type="EC" id="4.2.1.17" evidence="2"/>
<comment type="similarity">
    <text evidence="1 7">Belongs to the enoyl-CoA hydratase/isomerase family.</text>
</comment>
<evidence type="ECO:0000313" key="10">
    <source>
        <dbReference type="WBParaSite" id="TMUE_2000010679.1"/>
    </source>
</evidence>
<dbReference type="AlphaFoldDB" id="A0A5S6QU67"/>
<dbReference type="PANTHER" id="PTHR11941">
    <property type="entry name" value="ENOYL-COA HYDRATASE-RELATED"/>
    <property type="match status" value="1"/>
</dbReference>
<dbReference type="PROSITE" id="PS00166">
    <property type="entry name" value="ENOYL_COA_HYDRATASE"/>
    <property type="match status" value="1"/>
</dbReference>
<proteinExistence type="inferred from homology"/>
<dbReference type="InterPro" id="IPR001753">
    <property type="entry name" value="Enoyl-CoA_hydra/iso"/>
</dbReference>
<dbReference type="GO" id="GO:0006635">
    <property type="term" value="P:fatty acid beta-oxidation"/>
    <property type="evidence" value="ECO:0007669"/>
    <property type="project" value="TreeGrafter"/>
</dbReference>
<dbReference type="PANTHER" id="PTHR11941:SF54">
    <property type="entry name" value="ENOYL-COA HYDRATASE, MITOCHONDRIAL"/>
    <property type="match status" value="1"/>
</dbReference>
<dbReference type="InterPro" id="IPR029045">
    <property type="entry name" value="ClpP/crotonase-like_dom_sf"/>
</dbReference>
<evidence type="ECO:0000256" key="1">
    <source>
        <dbReference type="ARBA" id="ARBA00005254"/>
    </source>
</evidence>
<evidence type="ECO:0000256" key="6">
    <source>
        <dbReference type="ARBA" id="ARBA00073937"/>
    </source>
</evidence>
<keyword evidence="5" id="KW-0456">Lyase</keyword>
<evidence type="ECO:0000256" key="8">
    <source>
        <dbReference type="SAM" id="MobiDB-lite"/>
    </source>
</evidence>
<name>A0A5S6QU67_TRIMR</name>
<dbReference type="SUPFAM" id="SSF52096">
    <property type="entry name" value="ClpP/crotonase"/>
    <property type="match status" value="1"/>
</dbReference>
<keyword evidence="3" id="KW-0276">Fatty acid metabolism</keyword>
<accession>A0A5S6QU67</accession>
<dbReference type="GO" id="GO:0004300">
    <property type="term" value="F:enoyl-CoA hydratase activity"/>
    <property type="evidence" value="ECO:0007669"/>
    <property type="project" value="UniProtKB-EC"/>
</dbReference>
<evidence type="ECO:0000256" key="2">
    <source>
        <dbReference type="ARBA" id="ARBA00012076"/>
    </source>
</evidence>
<keyword evidence="4" id="KW-0443">Lipid metabolism</keyword>
<protein>
    <recommendedName>
        <fullName evidence="6">Probable enoyl-CoA hydratase, mitochondrial</fullName>
        <ecNumber evidence="2">4.2.1.17</ecNumber>
    </recommendedName>
</protein>